<dbReference type="InterPro" id="IPR013446">
    <property type="entry name" value="G1P_cyt_trans-like"/>
</dbReference>
<name>A0A328YRK2_9FLAO</name>
<gene>
    <name evidence="2" type="ORF">CLV55_101110</name>
</gene>
<dbReference type="Gene3D" id="3.90.550.10">
    <property type="entry name" value="Spore Coat Polysaccharide Biosynthesis Protein SpsA, Chain A"/>
    <property type="match status" value="1"/>
</dbReference>
<dbReference type="CDD" id="cd02524">
    <property type="entry name" value="G1P_cytidylyltransferase"/>
    <property type="match status" value="1"/>
</dbReference>
<dbReference type="InterPro" id="IPR005835">
    <property type="entry name" value="NTP_transferase_dom"/>
</dbReference>
<dbReference type="PANTHER" id="PTHR47183:SF1">
    <property type="entry name" value="GLUCOSE-1-PHOSPHATE CYTIDYLYLTRANSFERASE"/>
    <property type="match status" value="1"/>
</dbReference>
<dbReference type="InterPro" id="IPR029044">
    <property type="entry name" value="Nucleotide-diphossugar_trans"/>
</dbReference>
<dbReference type="OrthoDB" id="9813880at2"/>
<dbReference type="RefSeq" id="WP_112111790.1">
    <property type="nucleotide sequence ID" value="NZ_QLSZ01000001.1"/>
</dbReference>
<keyword evidence="3" id="KW-1185">Reference proteome</keyword>
<comment type="caution">
    <text evidence="2">The sequence shown here is derived from an EMBL/GenBank/DDBJ whole genome shotgun (WGS) entry which is preliminary data.</text>
</comment>
<dbReference type="InterPro" id="IPR046981">
    <property type="entry name" value="G1P_cyt_trans"/>
</dbReference>
<dbReference type="AlphaFoldDB" id="A0A328YRK2"/>
<dbReference type="GO" id="GO:0047343">
    <property type="term" value="F:glucose-1-phosphate cytidylyltransferase activity"/>
    <property type="evidence" value="ECO:0007669"/>
    <property type="project" value="InterPro"/>
</dbReference>
<organism evidence="2 3">
    <name type="scientific">Flavobacterium aciduliphilum</name>
    <dbReference type="NCBI Taxonomy" id="1101402"/>
    <lineage>
        <taxon>Bacteria</taxon>
        <taxon>Pseudomonadati</taxon>
        <taxon>Bacteroidota</taxon>
        <taxon>Flavobacteriia</taxon>
        <taxon>Flavobacteriales</taxon>
        <taxon>Flavobacteriaceae</taxon>
        <taxon>Flavobacterium</taxon>
    </lineage>
</organism>
<dbReference type="Proteomes" id="UP000248840">
    <property type="component" value="Unassembled WGS sequence"/>
</dbReference>
<dbReference type="Pfam" id="PF00483">
    <property type="entry name" value="NTP_transferase"/>
    <property type="match status" value="1"/>
</dbReference>
<sequence length="258" mass="29204">MKTLLLAGGFGTRFSEATDLIPKPMIQIGAQPILWHIMKIYSQYGYNDFVVLLGYKGYVIKEYFVNYFLHNSDVTIDLSNNEVKILNNKSEPWKITLLDTGLDAMTGGRILQAKDVVGDEPFMLTYGDGVGNIDIQELVAFHKNHGKAVTMTTVQPEGRFGGVSFDGESGHVSNFIEKPVGDGGWINAGFFVCEPKAFDYITNGIQTIWEKEPLENLAKDGELFAFKHYGFWKPMDTLRDNIQLNEMWKNNKALWKTW</sequence>
<protein>
    <submittedName>
        <fullName evidence="2">Glucose-1-phosphate cytidylyltransferase</fullName>
    </submittedName>
</protein>
<evidence type="ECO:0000259" key="1">
    <source>
        <dbReference type="Pfam" id="PF00483"/>
    </source>
</evidence>
<keyword evidence="2" id="KW-0548">Nucleotidyltransferase</keyword>
<dbReference type="EMBL" id="QLSZ01000001">
    <property type="protein sequence ID" value="RAR75415.1"/>
    <property type="molecule type" value="Genomic_DNA"/>
</dbReference>
<dbReference type="PANTHER" id="PTHR47183">
    <property type="entry name" value="GLUCOSE-1-PHOSPHATE CYTIDYLYLTRANSFERASE-RELATED"/>
    <property type="match status" value="1"/>
</dbReference>
<keyword evidence="2" id="KW-0808">Transferase</keyword>
<proteinExistence type="predicted"/>
<reference evidence="2 3" key="1">
    <citation type="submission" date="2018-06" db="EMBL/GenBank/DDBJ databases">
        <title>Genomic Encyclopedia of Archaeal and Bacterial Type Strains, Phase II (KMG-II): from individual species to whole genera.</title>
        <authorList>
            <person name="Goeker M."/>
        </authorList>
    </citation>
    <scope>NUCLEOTIDE SEQUENCE [LARGE SCALE GENOMIC DNA]</scope>
    <source>
        <strain evidence="2 3">DSM 25663</strain>
    </source>
</reference>
<evidence type="ECO:0000313" key="2">
    <source>
        <dbReference type="EMBL" id="RAR75415.1"/>
    </source>
</evidence>
<feature type="domain" description="Nucleotidyl transferase" evidence="1">
    <location>
        <begin position="2"/>
        <end position="212"/>
    </location>
</feature>
<dbReference type="NCBIfam" id="TIGR02623">
    <property type="entry name" value="G1P_cyt_trans"/>
    <property type="match status" value="1"/>
</dbReference>
<accession>A0A328YRK2</accession>
<dbReference type="GO" id="GO:0009243">
    <property type="term" value="P:O antigen biosynthetic process"/>
    <property type="evidence" value="ECO:0007669"/>
    <property type="project" value="InterPro"/>
</dbReference>
<dbReference type="SUPFAM" id="SSF53448">
    <property type="entry name" value="Nucleotide-diphospho-sugar transferases"/>
    <property type="match status" value="1"/>
</dbReference>
<evidence type="ECO:0000313" key="3">
    <source>
        <dbReference type="Proteomes" id="UP000248840"/>
    </source>
</evidence>